<dbReference type="EMBL" id="JANBVN010000205">
    <property type="protein sequence ID" value="KAJ9133237.1"/>
    <property type="molecule type" value="Genomic_DNA"/>
</dbReference>
<evidence type="ECO:0000256" key="2">
    <source>
        <dbReference type="ARBA" id="ARBA00023445"/>
    </source>
</evidence>
<protein>
    <submittedName>
        <fullName evidence="4">NAD(P)-binding protein</fullName>
    </submittedName>
</protein>
<dbReference type="Gene3D" id="3.40.50.720">
    <property type="entry name" value="NAD(P)-binding Rossmann-like Domain"/>
    <property type="match status" value="1"/>
</dbReference>
<comment type="caution">
    <text evidence="4">The sequence shown here is derived from an EMBL/GenBank/DDBJ whole genome shotgun (WGS) entry which is preliminary data.</text>
</comment>
<organism evidence="4 5">
    <name type="scientific">Coniochaeta hoffmannii</name>
    <dbReference type="NCBI Taxonomy" id="91930"/>
    <lineage>
        <taxon>Eukaryota</taxon>
        <taxon>Fungi</taxon>
        <taxon>Dikarya</taxon>
        <taxon>Ascomycota</taxon>
        <taxon>Pezizomycotina</taxon>
        <taxon>Sordariomycetes</taxon>
        <taxon>Sordariomycetidae</taxon>
        <taxon>Coniochaetales</taxon>
        <taxon>Coniochaetaceae</taxon>
        <taxon>Coniochaeta</taxon>
    </lineage>
</organism>
<dbReference type="PANTHER" id="PTHR10366">
    <property type="entry name" value="NAD DEPENDENT EPIMERASE/DEHYDRATASE"/>
    <property type="match status" value="1"/>
</dbReference>
<dbReference type="GO" id="GO:0016616">
    <property type="term" value="F:oxidoreductase activity, acting on the CH-OH group of donors, NAD or NADP as acceptor"/>
    <property type="evidence" value="ECO:0007669"/>
    <property type="project" value="TreeGrafter"/>
</dbReference>
<dbReference type="InterPro" id="IPR050425">
    <property type="entry name" value="NAD(P)_dehydrat-like"/>
</dbReference>
<gene>
    <name evidence="4" type="ORF">NKR19_g9120</name>
</gene>
<keyword evidence="1" id="KW-0560">Oxidoreductase</keyword>
<sequence length="344" mass="37441">MTKVLLTGGSGFIAAHILEQLLKKGHDVVTTVRSEEKASKIRENYPQYKDKLNVQIVPDIAKLDAFDEVVKIPGIEVVLHTASPFHFNFKDPKELLEPAINGTTGILKAIARSAPSVRRVVVTSSFAALLDEAKLTDPNTVFSEKTWNPVTAEDAHKSQATAYRASKTLAEKAAWDFVKDPANGAKFDLATVNPPMVYGPPAPWMASLEAINTSNERIVAAVQGKWKEAGGVPATGAAYNWVDVRDVATAHVKAGLENPQAGGHRLFTTAGRFSNRQILDLIRKNFPEYADRLPGEEVKGGEYPGDDKVYGFDNSETNSLLGINWISLEQSIVDTVKSIQSFGV</sequence>
<accession>A0AA38RBY6</accession>
<comment type="similarity">
    <text evidence="2">Belongs to the NAD(P)-dependent epimerase/dehydratase family. Dihydroflavonol-4-reductase subfamily.</text>
</comment>
<dbReference type="SUPFAM" id="SSF51735">
    <property type="entry name" value="NAD(P)-binding Rossmann-fold domains"/>
    <property type="match status" value="1"/>
</dbReference>
<keyword evidence="5" id="KW-1185">Reference proteome</keyword>
<evidence type="ECO:0000313" key="4">
    <source>
        <dbReference type="EMBL" id="KAJ9133237.1"/>
    </source>
</evidence>
<evidence type="ECO:0000259" key="3">
    <source>
        <dbReference type="Pfam" id="PF01370"/>
    </source>
</evidence>
<dbReference type="PANTHER" id="PTHR10366:SF564">
    <property type="entry name" value="STEROL-4-ALPHA-CARBOXYLATE 3-DEHYDROGENASE, DECARBOXYLATING"/>
    <property type="match status" value="1"/>
</dbReference>
<proteinExistence type="inferred from homology"/>
<dbReference type="InterPro" id="IPR036291">
    <property type="entry name" value="NAD(P)-bd_dom_sf"/>
</dbReference>
<name>A0AA38RBY6_9PEZI</name>
<reference evidence="4" key="1">
    <citation type="submission" date="2022-07" db="EMBL/GenBank/DDBJ databases">
        <title>Fungi with potential for degradation of polypropylene.</title>
        <authorList>
            <person name="Gostincar C."/>
        </authorList>
    </citation>
    <scope>NUCLEOTIDE SEQUENCE</scope>
    <source>
        <strain evidence="4">EXF-13287</strain>
    </source>
</reference>
<dbReference type="InterPro" id="IPR001509">
    <property type="entry name" value="Epimerase_deHydtase"/>
</dbReference>
<evidence type="ECO:0000313" key="5">
    <source>
        <dbReference type="Proteomes" id="UP001174691"/>
    </source>
</evidence>
<dbReference type="CDD" id="cd05227">
    <property type="entry name" value="AR_SDR_e"/>
    <property type="match status" value="1"/>
</dbReference>
<dbReference type="FunFam" id="3.40.50.720:FF:000191">
    <property type="entry name" value="Methylglyoxal reductase (NADPH-dependent)"/>
    <property type="match status" value="1"/>
</dbReference>
<dbReference type="Pfam" id="PF01370">
    <property type="entry name" value="Epimerase"/>
    <property type="match status" value="1"/>
</dbReference>
<dbReference type="AlphaFoldDB" id="A0AA38RBY6"/>
<dbReference type="Proteomes" id="UP001174691">
    <property type="component" value="Unassembled WGS sequence"/>
</dbReference>
<evidence type="ECO:0000256" key="1">
    <source>
        <dbReference type="ARBA" id="ARBA00023002"/>
    </source>
</evidence>
<feature type="domain" description="NAD-dependent epimerase/dehydratase" evidence="3">
    <location>
        <begin position="4"/>
        <end position="262"/>
    </location>
</feature>